<feature type="region of interest" description="Disordered" evidence="1">
    <location>
        <begin position="1"/>
        <end position="21"/>
    </location>
</feature>
<evidence type="ECO:0000313" key="2">
    <source>
        <dbReference type="EMBL" id="KIJ28181.1"/>
    </source>
</evidence>
<dbReference type="Proteomes" id="UP000054279">
    <property type="component" value="Unassembled WGS sequence"/>
</dbReference>
<evidence type="ECO:0000313" key="3">
    <source>
        <dbReference type="Proteomes" id="UP000054279"/>
    </source>
</evidence>
<proteinExistence type="predicted"/>
<evidence type="ECO:0000256" key="1">
    <source>
        <dbReference type="SAM" id="MobiDB-lite"/>
    </source>
</evidence>
<protein>
    <submittedName>
        <fullName evidence="2">Uncharacterized protein</fullName>
    </submittedName>
</protein>
<accession>A0A0C9US39</accession>
<dbReference type="HOGENOM" id="CLU_2172686_0_0_1"/>
<organism evidence="2 3">
    <name type="scientific">Sphaerobolus stellatus (strain SS14)</name>
    <dbReference type="NCBI Taxonomy" id="990650"/>
    <lineage>
        <taxon>Eukaryota</taxon>
        <taxon>Fungi</taxon>
        <taxon>Dikarya</taxon>
        <taxon>Basidiomycota</taxon>
        <taxon>Agaricomycotina</taxon>
        <taxon>Agaricomycetes</taxon>
        <taxon>Phallomycetidae</taxon>
        <taxon>Geastrales</taxon>
        <taxon>Sphaerobolaceae</taxon>
        <taxon>Sphaerobolus</taxon>
    </lineage>
</organism>
<reference evidence="2 3" key="1">
    <citation type="submission" date="2014-06" db="EMBL/GenBank/DDBJ databases">
        <title>Evolutionary Origins and Diversification of the Mycorrhizal Mutualists.</title>
        <authorList>
            <consortium name="DOE Joint Genome Institute"/>
            <consortium name="Mycorrhizal Genomics Consortium"/>
            <person name="Kohler A."/>
            <person name="Kuo A."/>
            <person name="Nagy L.G."/>
            <person name="Floudas D."/>
            <person name="Copeland A."/>
            <person name="Barry K.W."/>
            <person name="Cichocki N."/>
            <person name="Veneault-Fourrey C."/>
            <person name="LaButti K."/>
            <person name="Lindquist E.A."/>
            <person name="Lipzen A."/>
            <person name="Lundell T."/>
            <person name="Morin E."/>
            <person name="Murat C."/>
            <person name="Riley R."/>
            <person name="Ohm R."/>
            <person name="Sun H."/>
            <person name="Tunlid A."/>
            <person name="Henrissat B."/>
            <person name="Grigoriev I.V."/>
            <person name="Hibbett D.S."/>
            <person name="Martin F."/>
        </authorList>
    </citation>
    <scope>NUCLEOTIDE SEQUENCE [LARGE SCALE GENOMIC DNA]</scope>
    <source>
        <strain evidence="2 3">SS14</strain>
    </source>
</reference>
<keyword evidence="3" id="KW-1185">Reference proteome</keyword>
<dbReference type="AlphaFoldDB" id="A0A0C9US39"/>
<sequence>MARAQGKSAFAPIPESSSSVSTLCTSVPLKSNISSVTLQRPNIFLDGRDFSYSNRRLDVVDAVRSRALGTKTSMLDCQKTLYTFPPISHPCPSFFLEIASLTAVGPYVQS</sequence>
<dbReference type="EMBL" id="KN837313">
    <property type="protein sequence ID" value="KIJ28181.1"/>
    <property type="molecule type" value="Genomic_DNA"/>
</dbReference>
<name>A0A0C9US39_SPHS4</name>
<gene>
    <name evidence="2" type="ORF">M422DRAFT_235742</name>
</gene>